<proteinExistence type="predicted"/>
<dbReference type="PANTHER" id="PTHR10492:SF57">
    <property type="entry name" value="ATP-DEPENDENT DNA HELICASE"/>
    <property type="match status" value="1"/>
</dbReference>
<sequence>MVNGKCSKQYPRAFTANTVLGDDGYLRYRRRSTEDGGNSAIIHVQNGDNDVDNRWVVSYSPLLSKTCQVHINVECYNSFKSIKYILQVRDRPWLCKGHDWSCVPVGNEELGYGIVNDRQLMLRLSEVEMFILLILAQFHSRGYQELVNRLKVVRFIHDYNKLYTSDGEYLASANGLGNHMSANNAPERRLVRAVLGLVRTHRPAVDACGLMELRAGLTLVLLSLAAHYTIVVLQFLNII</sequence>
<keyword evidence="1" id="KW-0472">Membrane</keyword>
<keyword evidence="3" id="KW-1185">Reference proteome</keyword>
<dbReference type="STRING" id="151549.A0A4C1UK18"/>
<evidence type="ECO:0000256" key="1">
    <source>
        <dbReference type="SAM" id="Phobius"/>
    </source>
</evidence>
<organism evidence="2 3">
    <name type="scientific">Eumeta variegata</name>
    <name type="common">Bagworm moth</name>
    <name type="synonym">Eumeta japonica</name>
    <dbReference type="NCBI Taxonomy" id="151549"/>
    <lineage>
        <taxon>Eukaryota</taxon>
        <taxon>Metazoa</taxon>
        <taxon>Ecdysozoa</taxon>
        <taxon>Arthropoda</taxon>
        <taxon>Hexapoda</taxon>
        <taxon>Insecta</taxon>
        <taxon>Pterygota</taxon>
        <taxon>Neoptera</taxon>
        <taxon>Endopterygota</taxon>
        <taxon>Lepidoptera</taxon>
        <taxon>Glossata</taxon>
        <taxon>Ditrysia</taxon>
        <taxon>Tineoidea</taxon>
        <taxon>Psychidae</taxon>
        <taxon>Oiketicinae</taxon>
        <taxon>Eumeta</taxon>
    </lineage>
</organism>
<dbReference type="EMBL" id="BGZK01000185">
    <property type="protein sequence ID" value="GBP26775.1"/>
    <property type="molecule type" value="Genomic_DNA"/>
</dbReference>
<gene>
    <name evidence="2" type="ORF">EVAR_81140_1</name>
</gene>
<dbReference type="OrthoDB" id="6930543at2759"/>
<name>A0A4C1UK18_EUMVA</name>
<evidence type="ECO:0000313" key="2">
    <source>
        <dbReference type="EMBL" id="GBP26775.1"/>
    </source>
</evidence>
<keyword evidence="1" id="KW-0812">Transmembrane</keyword>
<comment type="caution">
    <text evidence="2">The sequence shown here is derived from an EMBL/GenBank/DDBJ whole genome shotgun (WGS) entry which is preliminary data.</text>
</comment>
<feature type="transmembrane region" description="Helical" evidence="1">
    <location>
        <begin position="215"/>
        <end position="236"/>
    </location>
</feature>
<evidence type="ECO:0000313" key="3">
    <source>
        <dbReference type="Proteomes" id="UP000299102"/>
    </source>
</evidence>
<dbReference type="PANTHER" id="PTHR10492">
    <property type="match status" value="1"/>
</dbReference>
<dbReference type="Proteomes" id="UP000299102">
    <property type="component" value="Unassembled WGS sequence"/>
</dbReference>
<accession>A0A4C1UK18</accession>
<keyword evidence="1" id="KW-1133">Transmembrane helix</keyword>
<dbReference type="AlphaFoldDB" id="A0A4C1UK18"/>
<reference evidence="2 3" key="1">
    <citation type="journal article" date="2019" name="Commun. Biol.">
        <title>The bagworm genome reveals a unique fibroin gene that provides high tensile strength.</title>
        <authorList>
            <person name="Kono N."/>
            <person name="Nakamura H."/>
            <person name="Ohtoshi R."/>
            <person name="Tomita M."/>
            <person name="Numata K."/>
            <person name="Arakawa K."/>
        </authorList>
    </citation>
    <scope>NUCLEOTIDE SEQUENCE [LARGE SCALE GENOMIC DNA]</scope>
</reference>
<protein>
    <submittedName>
        <fullName evidence="2">Uncharacterized protein</fullName>
    </submittedName>
</protein>